<dbReference type="Gene3D" id="1.10.3720.10">
    <property type="entry name" value="MetI-like"/>
    <property type="match status" value="1"/>
</dbReference>
<feature type="transmembrane region" description="Helical" evidence="9">
    <location>
        <begin position="160"/>
        <end position="181"/>
    </location>
</feature>
<dbReference type="Pfam" id="PF00528">
    <property type="entry name" value="BPD_transp_1"/>
    <property type="match status" value="1"/>
</dbReference>
<accession>A0A0P9HA46</accession>
<gene>
    <name evidence="10" type="primary">ugpE</name>
    <name evidence="11" type="ORF">DA456_23060</name>
</gene>
<evidence type="ECO:0000256" key="8">
    <source>
        <dbReference type="ARBA" id="ARBA00023136"/>
    </source>
</evidence>
<comment type="subcellular location">
    <subcellularLocation>
        <location evidence="10">Cell inner membrane</location>
        <topology evidence="10">Multi-pass membrane protein</topology>
    </subcellularLocation>
    <subcellularLocation>
        <location evidence="1 9">Cell membrane</location>
        <topology evidence="1 9">Multi-pass membrane protein</topology>
    </subcellularLocation>
</comment>
<keyword evidence="4 9" id="KW-0813">Transport</keyword>
<evidence type="ECO:0000256" key="5">
    <source>
        <dbReference type="ARBA" id="ARBA00022475"/>
    </source>
</evidence>
<keyword evidence="5 10" id="KW-1003">Cell membrane</keyword>
<dbReference type="AlphaFoldDB" id="A0A0P9HA46"/>
<dbReference type="RefSeq" id="WP_016569101.1">
    <property type="nucleotide sequence ID" value="NZ_CP028490.1"/>
</dbReference>
<organism evidence="11 12">
    <name type="scientific">Pseudomonas syringae pv. atrofaciens</name>
    <dbReference type="NCBI Taxonomy" id="192087"/>
    <lineage>
        <taxon>Bacteria</taxon>
        <taxon>Pseudomonadati</taxon>
        <taxon>Pseudomonadota</taxon>
        <taxon>Gammaproteobacteria</taxon>
        <taxon>Pseudomonadales</taxon>
        <taxon>Pseudomonadaceae</taxon>
        <taxon>Pseudomonas</taxon>
        <taxon>Pseudomonas syringae</taxon>
    </lineage>
</organism>
<comment type="subunit">
    <text evidence="2 10">The complex is composed of two ATP-binding proteins (UgpC), two transmembrane proteins (UgpA and UgpE) and a solute-binding protein (UgpB).</text>
</comment>
<keyword evidence="10" id="KW-0997">Cell inner membrane</keyword>
<feature type="transmembrane region" description="Helical" evidence="9">
    <location>
        <begin position="202"/>
        <end position="227"/>
    </location>
</feature>
<feature type="transmembrane region" description="Helical" evidence="9">
    <location>
        <begin position="75"/>
        <end position="99"/>
    </location>
</feature>
<sequence>MIEHNRLFNAGAYLLLILGLVFALGPLYMAVCSATVSNPQLFAHGLAVIPGDQLLENLQQVTRRLDLLRLLGNSLLVATLVVIGKLTLSALTAFAVVYFRSRYSSVIFFAVLGALLLPLEVRIIPTYSVASDLLAPVRSLLHWLGIQWLPLPTINLLDSYPGLALPMIASATGTFLFRQFYQTLPAELVEAARMDGAGPWRFFIDILLPLSKTNFAALGTLVFIGAWKDYLWPLVATNREDMRTLVLGVASFLPTDATQVPEWNLLMAAAVVSMLPPILVIALMQRWFVKGLIGVGK</sequence>
<evidence type="ECO:0000256" key="6">
    <source>
        <dbReference type="ARBA" id="ARBA00022692"/>
    </source>
</evidence>
<evidence type="ECO:0000256" key="2">
    <source>
        <dbReference type="ARBA" id="ARBA00011557"/>
    </source>
</evidence>
<comment type="function">
    <text evidence="10">Part of the ABC transporter complex UgpBAEC involved in sn-glycerol-3-phosphate (G3P) import. Probably responsible for the translocation of the substrate across the membrane.</text>
</comment>
<keyword evidence="6 9" id="KW-0812">Transmembrane</keyword>
<dbReference type="EMBL" id="CP028490">
    <property type="protein sequence ID" value="AVX26036.1"/>
    <property type="molecule type" value="Genomic_DNA"/>
</dbReference>
<proteinExistence type="inferred from homology"/>
<dbReference type="PANTHER" id="PTHR43744">
    <property type="entry name" value="ABC TRANSPORTER PERMEASE PROTEIN MG189-RELATED-RELATED"/>
    <property type="match status" value="1"/>
</dbReference>
<dbReference type="PROSITE" id="PS50928">
    <property type="entry name" value="ABC_TM1"/>
    <property type="match status" value="1"/>
</dbReference>
<name>A0A0P9HA46_PSESX</name>
<dbReference type="CDD" id="cd06261">
    <property type="entry name" value="TM_PBP2"/>
    <property type="match status" value="1"/>
</dbReference>
<feature type="transmembrane region" description="Helical" evidence="9">
    <location>
        <begin position="263"/>
        <end position="284"/>
    </location>
</feature>
<feature type="transmembrane region" description="Helical" evidence="9">
    <location>
        <begin position="12"/>
        <end position="31"/>
    </location>
</feature>
<protein>
    <recommendedName>
        <fullName evidence="3 10">sn-glycerol-3-phosphate transport system permease protein UgpE</fullName>
    </recommendedName>
</protein>
<evidence type="ECO:0000256" key="10">
    <source>
        <dbReference type="RuleBase" id="RU363056"/>
    </source>
</evidence>
<evidence type="ECO:0000256" key="7">
    <source>
        <dbReference type="ARBA" id="ARBA00022989"/>
    </source>
</evidence>
<keyword evidence="7 9" id="KW-1133">Transmembrane helix</keyword>
<dbReference type="PANTHER" id="PTHR43744:SF8">
    <property type="entry name" value="SN-GLYCEROL-3-PHOSPHATE TRANSPORT SYSTEM PERMEASE PROTEIN UGPE"/>
    <property type="match status" value="1"/>
</dbReference>
<dbReference type="Proteomes" id="UP000240475">
    <property type="component" value="Chromosome"/>
</dbReference>
<dbReference type="InterPro" id="IPR000515">
    <property type="entry name" value="MetI-like"/>
</dbReference>
<evidence type="ECO:0000313" key="11">
    <source>
        <dbReference type="EMBL" id="AVX26036.1"/>
    </source>
</evidence>
<dbReference type="InterPro" id="IPR035906">
    <property type="entry name" value="MetI-like_sf"/>
</dbReference>
<reference evidence="11 12" key="1">
    <citation type="submission" date="2018-04" db="EMBL/GenBank/DDBJ databases">
        <authorList>
            <person name="Cha J.-S."/>
        </authorList>
    </citation>
    <scope>NUCLEOTIDE SEQUENCE [LARGE SCALE GENOMIC DNA]</scope>
    <source>
        <strain evidence="11 12">LMG5095</strain>
    </source>
</reference>
<keyword evidence="8 9" id="KW-0472">Membrane</keyword>
<evidence type="ECO:0000256" key="3">
    <source>
        <dbReference type="ARBA" id="ARBA00020515"/>
    </source>
</evidence>
<evidence type="ECO:0000313" key="12">
    <source>
        <dbReference type="Proteomes" id="UP000240475"/>
    </source>
</evidence>
<dbReference type="SUPFAM" id="SSF161098">
    <property type="entry name" value="MetI-like"/>
    <property type="match status" value="1"/>
</dbReference>
<comment type="similarity">
    <text evidence="9">Belongs to the binding-protein-dependent transport system permease family.</text>
</comment>
<feature type="transmembrane region" description="Helical" evidence="9">
    <location>
        <begin position="106"/>
        <end position="124"/>
    </location>
</feature>
<dbReference type="GO" id="GO:0055085">
    <property type="term" value="P:transmembrane transport"/>
    <property type="evidence" value="ECO:0007669"/>
    <property type="project" value="InterPro"/>
</dbReference>
<evidence type="ECO:0000256" key="4">
    <source>
        <dbReference type="ARBA" id="ARBA00022448"/>
    </source>
</evidence>
<evidence type="ECO:0000256" key="1">
    <source>
        <dbReference type="ARBA" id="ARBA00004651"/>
    </source>
</evidence>
<dbReference type="GO" id="GO:0005886">
    <property type="term" value="C:plasma membrane"/>
    <property type="evidence" value="ECO:0007669"/>
    <property type="project" value="UniProtKB-SubCell"/>
</dbReference>
<evidence type="ECO:0000256" key="9">
    <source>
        <dbReference type="RuleBase" id="RU363032"/>
    </source>
</evidence>